<proteinExistence type="predicted"/>
<keyword evidence="1" id="KW-0472">Membrane</keyword>
<feature type="transmembrane region" description="Helical" evidence="1">
    <location>
        <begin position="61"/>
        <end position="82"/>
    </location>
</feature>
<keyword evidence="1" id="KW-0812">Transmembrane</keyword>
<comment type="caution">
    <text evidence="2">The sequence shown here is derived from an EMBL/GenBank/DDBJ whole genome shotgun (WGS) entry which is preliminary data.</text>
</comment>
<keyword evidence="1" id="KW-1133">Transmembrane helix</keyword>
<organism evidence="2 3">
    <name type="scientific">Flavipsychrobacter stenotrophus</name>
    <dbReference type="NCBI Taxonomy" id="2077091"/>
    <lineage>
        <taxon>Bacteria</taxon>
        <taxon>Pseudomonadati</taxon>
        <taxon>Bacteroidota</taxon>
        <taxon>Chitinophagia</taxon>
        <taxon>Chitinophagales</taxon>
        <taxon>Chitinophagaceae</taxon>
        <taxon>Flavipsychrobacter</taxon>
    </lineage>
</organism>
<keyword evidence="3" id="KW-1185">Reference proteome</keyword>
<feature type="transmembrane region" description="Helical" evidence="1">
    <location>
        <begin position="36"/>
        <end position="55"/>
    </location>
</feature>
<dbReference type="OrthoDB" id="667178at2"/>
<gene>
    <name evidence="2" type="ORF">CJD36_003200</name>
</gene>
<dbReference type="RefSeq" id="WP_105037653.1">
    <property type="nucleotide sequence ID" value="NZ_PPSL01000001.1"/>
</dbReference>
<name>A0A2S7T0P2_9BACT</name>
<sequence length="224" mass="25584">MKLTTISRPLYSNEIALLRQAQADALSQLQPKVKQYHYLVAVLLGILFFYLAYLSASHSNFLFSFLVLIAVLCGAFVVFIPFEERRQIEKSRVKAAKIEDLIAINEVEVTPVAATRVAIAPEFEDECNMYVLEIATDNVLYLWDYDYNLEEIFPCLEFDVYDDVVQGLIGYAVNPLSEKVDPVVLDREKKWKAMTDSGLPKDMSIEHIRFDEVVEQFGLAIDVE</sequence>
<accession>A0A2S7T0P2</accession>
<reference evidence="2 3" key="1">
    <citation type="submission" date="2018-01" db="EMBL/GenBank/DDBJ databases">
        <title>A novel member of the phylum Bacteroidetes isolated from glacier ice.</title>
        <authorList>
            <person name="Liu Q."/>
            <person name="Xin Y.-H."/>
        </authorList>
    </citation>
    <scope>NUCLEOTIDE SEQUENCE [LARGE SCALE GENOMIC DNA]</scope>
    <source>
        <strain evidence="2 3">RB1R16</strain>
    </source>
</reference>
<evidence type="ECO:0000313" key="3">
    <source>
        <dbReference type="Proteomes" id="UP000239872"/>
    </source>
</evidence>
<evidence type="ECO:0000313" key="2">
    <source>
        <dbReference type="EMBL" id="PQJ12769.1"/>
    </source>
</evidence>
<dbReference type="AlphaFoldDB" id="A0A2S7T0P2"/>
<protein>
    <submittedName>
        <fullName evidence="2">Uncharacterized protein</fullName>
    </submittedName>
</protein>
<evidence type="ECO:0000256" key="1">
    <source>
        <dbReference type="SAM" id="Phobius"/>
    </source>
</evidence>
<dbReference type="Proteomes" id="UP000239872">
    <property type="component" value="Unassembled WGS sequence"/>
</dbReference>
<dbReference type="EMBL" id="PPSL01000001">
    <property type="protein sequence ID" value="PQJ12769.1"/>
    <property type="molecule type" value="Genomic_DNA"/>
</dbReference>